<evidence type="ECO:0000313" key="3">
    <source>
        <dbReference type="Proteomes" id="UP000238296"/>
    </source>
</evidence>
<dbReference type="EMBL" id="PPEA01000654">
    <property type="protein sequence ID" value="PQM45298.1"/>
    <property type="molecule type" value="Genomic_DNA"/>
</dbReference>
<feature type="region of interest" description="Disordered" evidence="1">
    <location>
        <begin position="1"/>
        <end position="53"/>
    </location>
</feature>
<sequence>MPAGSGSGVPAGGAGMYGAPMQNGRGRAGGTENKYAEPYLLGPNGAHGEAAGN</sequence>
<dbReference type="AlphaFoldDB" id="A0A2S8BF92"/>
<comment type="caution">
    <text evidence="2">The sequence shown here is derived from an EMBL/GenBank/DDBJ whole genome shotgun (WGS) entry which is preliminary data.</text>
</comment>
<evidence type="ECO:0000256" key="1">
    <source>
        <dbReference type="SAM" id="MobiDB-lite"/>
    </source>
</evidence>
<gene>
    <name evidence="2" type="ORF">C1Y40_04523</name>
</gene>
<evidence type="ECO:0000313" key="2">
    <source>
        <dbReference type="EMBL" id="PQM45298.1"/>
    </source>
</evidence>
<name>A0A2S8BF92_9MYCO</name>
<organism evidence="2 3">
    <name type="scientific">Mycobacterium talmoniae</name>
    <dbReference type="NCBI Taxonomy" id="1858794"/>
    <lineage>
        <taxon>Bacteria</taxon>
        <taxon>Bacillati</taxon>
        <taxon>Actinomycetota</taxon>
        <taxon>Actinomycetes</taxon>
        <taxon>Mycobacteriales</taxon>
        <taxon>Mycobacteriaceae</taxon>
        <taxon>Mycobacterium</taxon>
    </lineage>
</organism>
<feature type="compositionally biased region" description="Gly residues" evidence="1">
    <location>
        <begin position="1"/>
        <end position="16"/>
    </location>
</feature>
<reference evidence="2 3" key="1">
    <citation type="journal article" date="2017" name="Int. J. Syst. Evol. Microbiol.">
        <title>Mycobacterium talmoniae sp. nov., a slowly growing mycobacterium isolated from human respiratory samples.</title>
        <authorList>
            <person name="Davidson R.M."/>
            <person name="DeGroote M.A."/>
            <person name="Marola J.L."/>
            <person name="Buss S."/>
            <person name="Jones V."/>
            <person name="McNeil M.R."/>
            <person name="Freifeld A.G."/>
            <person name="Elaine Epperson L."/>
            <person name="Hasan N.A."/>
            <person name="Jackson M."/>
            <person name="Iwen P.C."/>
            <person name="Salfinger M."/>
            <person name="Strong M."/>
        </authorList>
    </citation>
    <scope>NUCLEOTIDE SEQUENCE [LARGE SCALE GENOMIC DNA]</scope>
    <source>
        <strain evidence="2 3">ATCC BAA-2683</strain>
    </source>
</reference>
<accession>A0A2S8BF92</accession>
<dbReference type="Proteomes" id="UP000238296">
    <property type="component" value="Unassembled WGS sequence"/>
</dbReference>
<proteinExistence type="predicted"/>
<protein>
    <submittedName>
        <fullName evidence="2">Uncharacterized protein</fullName>
    </submittedName>
</protein>